<evidence type="ECO:0000313" key="1">
    <source>
        <dbReference type="EMBL" id="QHU26579.1"/>
    </source>
</evidence>
<sequence length="231" mass="25428">MSMSMHGLVSRRVTNRITQMNNRLAEFATPVMRNYDLYVYRNLVVSGNGGIKGDFTVDGDERVDGDVKVGGNVNVDGYVLAKTFLPGQIINLAILGNTQVPYMTSVNNPQFKVLTGAGEQVVFEYNYTPLSLQSNIIIDFNSVYSTQGFNGDSFTGYLYVDNTMVGRSYQYWINQPGGGTRSGTLLPISGTYTNSALTTITISLRIVNQANDPLDIDSDKSTWLKITEVGR</sequence>
<name>A0A6C0L6L6_9ZZZZ</name>
<dbReference type="EMBL" id="MN740443">
    <property type="protein sequence ID" value="QHU26579.1"/>
    <property type="molecule type" value="Genomic_DNA"/>
</dbReference>
<reference evidence="1" key="1">
    <citation type="journal article" date="2020" name="Nature">
        <title>Giant virus diversity and host interactions through global metagenomics.</title>
        <authorList>
            <person name="Schulz F."/>
            <person name="Roux S."/>
            <person name="Paez-Espino D."/>
            <person name="Jungbluth S."/>
            <person name="Walsh D.A."/>
            <person name="Denef V.J."/>
            <person name="McMahon K.D."/>
            <person name="Konstantinidis K.T."/>
            <person name="Eloe-Fadrosh E.A."/>
            <person name="Kyrpides N.C."/>
            <person name="Woyke T."/>
        </authorList>
    </citation>
    <scope>NUCLEOTIDE SEQUENCE</scope>
    <source>
        <strain evidence="1">GVMAG-M-3300027759-42</strain>
    </source>
</reference>
<dbReference type="AlphaFoldDB" id="A0A6C0L6L6"/>
<proteinExistence type="predicted"/>
<protein>
    <submittedName>
        <fullName evidence="1">Uncharacterized protein</fullName>
    </submittedName>
</protein>
<organism evidence="1">
    <name type="scientific">viral metagenome</name>
    <dbReference type="NCBI Taxonomy" id="1070528"/>
    <lineage>
        <taxon>unclassified sequences</taxon>
        <taxon>metagenomes</taxon>
        <taxon>organismal metagenomes</taxon>
    </lineage>
</organism>
<accession>A0A6C0L6L6</accession>